<evidence type="ECO:0000256" key="6">
    <source>
        <dbReference type="ARBA" id="ARBA00023274"/>
    </source>
</evidence>
<comment type="similarity">
    <text evidence="2">Belongs to the mitochondrion-specific ribosomal protein mS26 family.</text>
</comment>
<comment type="caution">
    <text evidence="9">The sequence shown here is derived from an EMBL/GenBank/DDBJ whole genome shotgun (WGS) entry which is preliminary data.</text>
</comment>
<gene>
    <name evidence="9" type="ORF">ACJMK2_005954</name>
</gene>
<evidence type="ECO:0000256" key="2">
    <source>
        <dbReference type="ARBA" id="ARBA00009672"/>
    </source>
</evidence>
<name>A0ABD3VT03_SINWO</name>
<evidence type="ECO:0000313" key="9">
    <source>
        <dbReference type="EMBL" id="KAL3864251.1"/>
    </source>
</evidence>
<evidence type="ECO:0000256" key="5">
    <source>
        <dbReference type="ARBA" id="ARBA00023128"/>
    </source>
</evidence>
<proteinExistence type="inferred from homology"/>
<dbReference type="Proteomes" id="UP001634394">
    <property type="component" value="Unassembled WGS sequence"/>
</dbReference>
<protein>
    <recommendedName>
        <fullName evidence="7">Small ribosomal subunit protein mS26</fullName>
    </recommendedName>
    <alternativeName>
        <fullName evidence="8">28S ribosomal protein S26, mitochondrial</fullName>
    </alternativeName>
</protein>
<dbReference type="InterPro" id="IPR026140">
    <property type="entry name" value="Ribosomal_mS26"/>
</dbReference>
<keyword evidence="5" id="KW-0496">Mitochondrion</keyword>
<organism evidence="9 10">
    <name type="scientific">Sinanodonta woodiana</name>
    <name type="common">Chinese pond mussel</name>
    <name type="synonym">Anodonta woodiana</name>
    <dbReference type="NCBI Taxonomy" id="1069815"/>
    <lineage>
        <taxon>Eukaryota</taxon>
        <taxon>Metazoa</taxon>
        <taxon>Spiralia</taxon>
        <taxon>Lophotrochozoa</taxon>
        <taxon>Mollusca</taxon>
        <taxon>Bivalvia</taxon>
        <taxon>Autobranchia</taxon>
        <taxon>Heteroconchia</taxon>
        <taxon>Palaeoheterodonta</taxon>
        <taxon>Unionida</taxon>
        <taxon>Unionoidea</taxon>
        <taxon>Unionidae</taxon>
        <taxon>Unioninae</taxon>
        <taxon>Sinanodonta</taxon>
    </lineage>
</organism>
<evidence type="ECO:0000256" key="1">
    <source>
        <dbReference type="ARBA" id="ARBA00004173"/>
    </source>
</evidence>
<keyword evidence="4" id="KW-0689">Ribosomal protein</keyword>
<evidence type="ECO:0000256" key="4">
    <source>
        <dbReference type="ARBA" id="ARBA00022980"/>
    </source>
</evidence>
<dbReference type="GO" id="GO:0005840">
    <property type="term" value="C:ribosome"/>
    <property type="evidence" value="ECO:0007669"/>
    <property type="project" value="UniProtKB-KW"/>
</dbReference>
<evidence type="ECO:0000256" key="8">
    <source>
        <dbReference type="ARBA" id="ARBA00035344"/>
    </source>
</evidence>
<reference evidence="9 10" key="1">
    <citation type="submission" date="2024-11" db="EMBL/GenBank/DDBJ databases">
        <title>Chromosome-level genome assembly of the freshwater bivalve Anodonta woodiana.</title>
        <authorList>
            <person name="Chen X."/>
        </authorList>
    </citation>
    <scope>NUCLEOTIDE SEQUENCE [LARGE SCALE GENOMIC DNA]</scope>
    <source>
        <strain evidence="9">MN2024</strain>
        <tissue evidence="9">Gills</tissue>
    </source>
</reference>
<dbReference type="AlphaFoldDB" id="A0ABD3VT03"/>
<dbReference type="PANTHER" id="PTHR21035">
    <property type="entry name" value="28S RIBOSOMAL PROTEIN S26, MITOCHONDRIAL"/>
    <property type="match status" value="1"/>
</dbReference>
<dbReference type="GO" id="GO:0005739">
    <property type="term" value="C:mitochondrion"/>
    <property type="evidence" value="ECO:0007669"/>
    <property type="project" value="UniProtKB-SubCell"/>
</dbReference>
<dbReference type="EMBL" id="JBJQND010000010">
    <property type="protein sequence ID" value="KAL3864251.1"/>
    <property type="molecule type" value="Genomic_DNA"/>
</dbReference>
<keyword evidence="6" id="KW-0687">Ribonucleoprotein</keyword>
<dbReference type="GO" id="GO:1990904">
    <property type="term" value="C:ribonucleoprotein complex"/>
    <property type="evidence" value="ECO:0007669"/>
    <property type="project" value="UniProtKB-KW"/>
</dbReference>
<evidence type="ECO:0000256" key="7">
    <source>
        <dbReference type="ARBA" id="ARBA00035138"/>
    </source>
</evidence>
<evidence type="ECO:0000313" key="10">
    <source>
        <dbReference type="Proteomes" id="UP001634394"/>
    </source>
</evidence>
<evidence type="ECO:0000256" key="3">
    <source>
        <dbReference type="ARBA" id="ARBA00022946"/>
    </source>
</evidence>
<keyword evidence="10" id="KW-1185">Reference proteome</keyword>
<comment type="subcellular location">
    <subcellularLocation>
        <location evidence="1">Mitochondrion</location>
    </subcellularLocation>
</comment>
<sequence>MSFLSSFTSQAPKAFTGLGVGKTCLIQCVRWRKPRWLPKAPSKIFKVRKPTPIDPEENAMLKTHFDHYRTVVKAIRSFMLTEDLAKMKKKTLSEEEKQRLAQQEWDWMVAENYQWNKTTAVVREARQKMEEVQRKDLQERIVKRDEDERLKELIKAEQEFLREKEAAATFITLENLDIEIEKVLNTRTDYEFAITERGVKVGPKVEPEKVSQSSKN</sequence>
<keyword evidence="3" id="KW-0809">Transit peptide</keyword>
<accession>A0ABD3VT03</accession>
<dbReference type="PANTHER" id="PTHR21035:SF2">
    <property type="entry name" value="SMALL RIBOSOMAL SUBUNIT PROTEIN MS26"/>
    <property type="match status" value="1"/>
</dbReference>
<dbReference type="Pfam" id="PF14943">
    <property type="entry name" value="MRP-S26"/>
    <property type="match status" value="1"/>
</dbReference>